<keyword evidence="4" id="KW-0804">Transcription</keyword>
<dbReference type="SUPFAM" id="SSF48498">
    <property type="entry name" value="Tetracyclin repressor-like, C-terminal domain"/>
    <property type="match status" value="1"/>
</dbReference>
<dbReference type="Gene3D" id="1.10.10.60">
    <property type="entry name" value="Homeodomain-like"/>
    <property type="match status" value="1"/>
</dbReference>
<comment type="caution">
    <text evidence="7">The sequence shown here is derived from an EMBL/GenBank/DDBJ whole genome shotgun (WGS) entry which is preliminary data.</text>
</comment>
<dbReference type="InterPro" id="IPR023772">
    <property type="entry name" value="DNA-bd_HTH_TetR-type_CS"/>
</dbReference>
<feature type="DNA-binding region" description="H-T-H motif" evidence="5">
    <location>
        <begin position="33"/>
        <end position="52"/>
    </location>
</feature>
<accession>A0ABN1WG74</accession>
<protein>
    <recommendedName>
        <fullName evidence="6">HTH tetR-type domain-containing protein</fullName>
    </recommendedName>
</protein>
<dbReference type="Pfam" id="PF13977">
    <property type="entry name" value="TetR_C_6"/>
    <property type="match status" value="1"/>
</dbReference>
<sequence length="206" mass="22481">MPKVSDSYKDTRRAEILEAAQRCFLRDGFHGTSMQNLFDESGLSSGAVYRYFPGKEALIIALAEYRMRETLDIVHTAASDIRGRSIGEMITELISLLGMRDAKDGFARLAVLIWAESVHNQKLREALSELFAQLRSELTGIVRKHQQAGTLPAEVAAEALADGVFSSLTGYVLQLAVLGPQSISGAANALHALYPQTLPVDFTPAE</sequence>
<dbReference type="Gene3D" id="1.10.357.10">
    <property type="entry name" value="Tetracycline Repressor, domain 2"/>
    <property type="match status" value="1"/>
</dbReference>
<dbReference type="Pfam" id="PF00440">
    <property type="entry name" value="TetR_N"/>
    <property type="match status" value="1"/>
</dbReference>
<evidence type="ECO:0000256" key="1">
    <source>
        <dbReference type="ARBA" id="ARBA00022491"/>
    </source>
</evidence>
<evidence type="ECO:0000313" key="8">
    <source>
        <dbReference type="Proteomes" id="UP001500653"/>
    </source>
</evidence>
<dbReference type="PANTHER" id="PTHR30055:SF229">
    <property type="entry name" value="HTH-TYPE TRANSCRIPTIONAL REPRESSOR RV1474C"/>
    <property type="match status" value="1"/>
</dbReference>
<gene>
    <name evidence="7" type="ORF">GCM10009676_38990</name>
</gene>
<keyword evidence="2" id="KW-0805">Transcription regulation</keyword>
<proteinExistence type="predicted"/>
<reference evidence="7 8" key="1">
    <citation type="journal article" date="2019" name="Int. J. Syst. Evol. Microbiol.">
        <title>The Global Catalogue of Microorganisms (GCM) 10K type strain sequencing project: providing services to taxonomists for standard genome sequencing and annotation.</title>
        <authorList>
            <consortium name="The Broad Institute Genomics Platform"/>
            <consortium name="The Broad Institute Genome Sequencing Center for Infectious Disease"/>
            <person name="Wu L."/>
            <person name="Ma J."/>
        </authorList>
    </citation>
    <scope>NUCLEOTIDE SEQUENCE [LARGE SCALE GENOMIC DNA]</scope>
    <source>
        <strain evidence="7 8">JCM 13023</strain>
    </source>
</reference>
<organism evidence="7 8">
    <name type="scientific">Prauserella halophila</name>
    <dbReference type="NCBI Taxonomy" id="185641"/>
    <lineage>
        <taxon>Bacteria</taxon>
        <taxon>Bacillati</taxon>
        <taxon>Actinomycetota</taxon>
        <taxon>Actinomycetes</taxon>
        <taxon>Pseudonocardiales</taxon>
        <taxon>Pseudonocardiaceae</taxon>
        <taxon>Prauserella</taxon>
    </lineage>
</organism>
<evidence type="ECO:0000259" key="6">
    <source>
        <dbReference type="PROSITE" id="PS50977"/>
    </source>
</evidence>
<dbReference type="RefSeq" id="WP_253865791.1">
    <property type="nucleotide sequence ID" value="NZ_BAAALN010000016.1"/>
</dbReference>
<keyword evidence="1" id="KW-0678">Repressor</keyword>
<dbReference type="SUPFAM" id="SSF46689">
    <property type="entry name" value="Homeodomain-like"/>
    <property type="match status" value="1"/>
</dbReference>
<keyword evidence="3 5" id="KW-0238">DNA-binding</keyword>
<dbReference type="PROSITE" id="PS01081">
    <property type="entry name" value="HTH_TETR_1"/>
    <property type="match status" value="1"/>
</dbReference>
<evidence type="ECO:0000256" key="4">
    <source>
        <dbReference type="ARBA" id="ARBA00023163"/>
    </source>
</evidence>
<dbReference type="InterPro" id="IPR009057">
    <property type="entry name" value="Homeodomain-like_sf"/>
</dbReference>
<evidence type="ECO:0000256" key="3">
    <source>
        <dbReference type="ARBA" id="ARBA00023125"/>
    </source>
</evidence>
<dbReference type="Proteomes" id="UP001500653">
    <property type="component" value="Unassembled WGS sequence"/>
</dbReference>
<dbReference type="PROSITE" id="PS50977">
    <property type="entry name" value="HTH_TETR_2"/>
    <property type="match status" value="1"/>
</dbReference>
<dbReference type="InterPro" id="IPR036271">
    <property type="entry name" value="Tet_transcr_reg_TetR-rel_C_sf"/>
</dbReference>
<evidence type="ECO:0000256" key="5">
    <source>
        <dbReference type="PROSITE-ProRule" id="PRU00335"/>
    </source>
</evidence>
<dbReference type="InterPro" id="IPR050109">
    <property type="entry name" value="HTH-type_TetR-like_transc_reg"/>
</dbReference>
<keyword evidence="8" id="KW-1185">Reference proteome</keyword>
<evidence type="ECO:0000256" key="2">
    <source>
        <dbReference type="ARBA" id="ARBA00023015"/>
    </source>
</evidence>
<dbReference type="PRINTS" id="PR00455">
    <property type="entry name" value="HTHTETR"/>
</dbReference>
<name>A0ABN1WG74_9PSEU</name>
<dbReference type="InterPro" id="IPR039538">
    <property type="entry name" value="BetI_C"/>
</dbReference>
<dbReference type="PANTHER" id="PTHR30055">
    <property type="entry name" value="HTH-TYPE TRANSCRIPTIONAL REGULATOR RUTR"/>
    <property type="match status" value="1"/>
</dbReference>
<dbReference type="InterPro" id="IPR001647">
    <property type="entry name" value="HTH_TetR"/>
</dbReference>
<feature type="domain" description="HTH tetR-type" evidence="6">
    <location>
        <begin position="10"/>
        <end position="70"/>
    </location>
</feature>
<evidence type="ECO:0000313" key="7">
    <source>
        <dbReference type="EMBL" id="GAA1248829.1"/>
    </source>
</evidence>
<dbReference type="EMBL" id="BAAALN010000016">
    <property type="protein sequence ID" value="GAA1248829.1"/>
    <property type="molecule type" value="Genomic_DNA"/>
</dbReference>